<sequence length="184" mass="20494">MMDPMHNPETLGVPASMTLRKKQQWLTSEDKNTMKSEITNLRKETRAVTEKVTSVEKQLTKLREIYGSLLEESTLNDESALKSVIPSPNPQAGGPPLIGCPRLLIQYIRSYPPYLEAVSSIRNLRTCHAVVIGTHNTWNTVNCPKTGLNLTSDTKKAPLMRQLVQEIMGYGGHFLSPSIAYIAD</sequence>
<keyword evidence="2" id="KW-1185">Reference proteome</keyword>
<evidence type="ECO:0000313" key="2">
    <source>
        <dbReference type="Proteomes" id="UP001148838"/>
    </source>
</evidence>
<name>A0ABQ8S3K5_PERAM</name>
<dbReference type="Proteomes" id="UP001148838">
    <property type="component" value="Unassembled WGS sequence"/>
</dbReference>
<comment type="caution">
    <text evidence="1">The sequence shown here is derived from an EMBL/GenBank/DDBJ whole genome shotgun (WGS) entry which is preliminary data.</text>
</comment>
<reference evidence="1 2" key="1">
    <citation type="journal article" date="2022" name="Allergy">
        <title>Genome assembly and annotation of Periplaneta americana reveal a comprehensive cockroach allergen profile.</title>
        <authorList>
            <person name="Wang L."/>
            <person name="Xiong Q."/>
            <person name="Saelim N."/>
            <person name="Wang L."/>
            <person name="Nong W."/>
            <person name="Wan A.T."/>
            <person name="Shi M."/>
            <person name="Liu X."/>
            <person name="Cao Q."/>
            <person name="Hui J.H.L."/>
            <person name="Sookrung N."/>
            <person name="Leung T.F."/>
            <person name="Tungtrongchitr A."/>
            <person name="Tsui S.K.W."/>
        </authorList>
    </citation>
    <scope>NUCLEOTIDE SEQUENCE [LARGE SCALE GENOMIC DNA]</scope>
    <source>
        <strain evidence="1">PWHHKU_190912</strain>
    </source>
</reference>
<proteinExistence type="predicted"/>
<gene>
    <name evidence="1" type="ORF">ANN_24550</name>
</gene>
<organism evidence="1 2">
    <name type="scientific">Periplaneta americana</name>
    <name type="common">American cockroach</name>
    <name type="synonym">Blatta americana</name>
    <dbReference type="NCBI Taxonomy" id="6978"/>
    <lineage>
        <taxon>Eukaryota</taxon>
        <taxon>Metazoa</taxon>
        <taxon>Ecdysozoa</taxon>
        <taxon>Arthropoda</taxon>
        <taxon>Hexapoda</taxon>
        <taxon>Insecta</taxon>
        <taxon>Pterygota</taxon>
        <taxon>Neoptera</taxon>
        <taxon>Polyneoptera</taxon>
        <taxon>Dictyoptera</taxon>
        <taxon>Blattodea</taxon>
        <taxon>Blattoidea</taxon>
        <taxon>Blattidae</taxon>
        <taxon>Blattinae</taxon>
        <taxon>Periplaneta</taxon>
    </lineage>
</organism>
<evidence type="ECO:0000313" key="1">
    <source>
        <dbReference type="EMBL" id="KAJ4428508.1"/>
    </source>
</evidence>
<accession>A0ABQ8S3K5</accession>
<protein>
    <submittedName>
        <fullName evidence="1">Uncharacterized protein</fullName>
    </submittedName>
</protein>
<dbReference type="EMBL" id="JAJSOF020000037">
    <property type="protein sequence ID" value="KAJ4428508.1"/>
    <property type="molecule type" value="Genomic_DNA"/>
</dbReference>